<protein>
    <submittedName>
        <fullName evidence="1">Uncharacterized protein</fullName>
    </submittedName>
</protein>
<sequence>MSAHLFHLKSMSRLPVCHRCCCVKRFASVRLMGR</sequence>
<dbReference type="EMBL" id="LR746265">
    <property type="protein sequence ID" value="CAA7391735.1"/>
    <property type="molecule type" value="Genomic_DNA"/>
</dbReference>
<keyword evidence="2" id="KW-1185">Reference proteome</keyword>
<evidence type="ECO:0000313" key="2">
    <source>
        <dbReference type="Proteomes" id="UP000663760"/>
    </source>
</evidence>
<dbReference type="AlphaFoldDB" id="A0A7I8K3T1"/>
<reference evidence="1" key="1">
    <citation type="submission" date="2020-02" db="EMBL/GenBank/DDBJ databases">
        <authorList>
            <person name="Scholz U."/>
            <person name="Mascher M."/>
            <person name="Fiebig A."/>
        </authorList>
    </citation>
    <scope>NUCLEOTIDE SEQUENCE</scope>
</reference>
<accession>A0A7I8K3T1</accession>
<proteinExistence type="predicted"/>
<organism evidence="1 2">
    <name type="scientific">Spirodela intermedia</name>
    <name type="common">Intermediate duckweed</name>
    <dbReference type="NCBI Taxonomy" id="51605"/>
    <lineage>
        <taxon>Eukaryota</taxon>
        <taxon>Viridiplantae</taxon>
        <taxon>Streptophyta</taxon>
        <taxon>Embryophyta</taxon>
        <taxon>Tracheophyta</taxon>
        <taxon>Spermatophyta</taxon>
        <taxon>Magnoliopsida</taxon>
        <taxon>Liliopsida</taxon>
        <taxon>Araceae</taxon>
        <taxon>Lemnoideae</taxon>
        <taxon>Spirodela</taxon>
    </lineage>
</organism>
<evidence type="ECO:0000313" key="1">
    <source>
        <dbReference type="EMBL" id="CAA7391735.1"/>
    </source>
</evidence>
<name>A0A7I8K3T1_SPIIN</name>
<dbReference type="Proteomes" id="UP000663760">
    <property type="component" value="Chromosome 2"/>
</dbReference>
<gene>
    <name evidence="1" type="ORF">SI8410_02002983</name>
</gene>